<dbReference type="InterPro" id="IPR001647">
    <property type="entry name" value="HTH_TetR"/>
</dbReference>
<dbReference type="Proteomes" id="UP000017984">
    <property type="component" value="Chromosome"/>
</dbReference>
<feature type="domain" description="HTH tetR-type" evidence="5">
    <location>
        <begin position="1"/>
        <end position="61"/>
    </location>
</feature>
<dbReference type="PROSITE" id="PS50977">
    <property type="entry name" value="HTH_TETR_2"/>
    <property type="match status" value="1"/>
</dbReference>
<dbReference type="InterPro" id="IPR023772">
    <property type="entry name" value="DNA-bd_HTH_TetR-type_CS"/>
</dbReference>
<evidence type="ECO:0000313" key="6">
    <source>
        <dbReference type="EMBL" id="EST34167.1"/>
    </source>
</evidence>
<dbReference type="Gene3D" id="1.10.357.10">
    <property type="entry name" value="Tetracycline Repressor, domain 2"/>
    <property type="match status" value="1"/>
</dbReference>
<feature type="DNA-binding region" description="H-T-H motif" evidence="4">
    <location>
        <begin position="24"/>
        <end position="43"/>
    </location>
</feature>
<dbReference type="NCBIfam" id="NF041196">
    <property type="entry name" value="ScbR_bind_reg"/>
    <property type="match status" value="1"/>
</dbReference>
<evidence type="ECO:0000256" key="2">
    <source>
        <dbReference type="ARBA" id="ARBA00023125"/>
    </source>
</evidence>
<protein>
    <recommendedName>
        <fullName evidence="5">HTH tetR-type domain-containing protein</fullName>
    </recommendedName>
</protein>
<keyword evidence="7" id="KW-1185">Reference proteome</keyword>
<dbReference type="PANTHER" id="PTHR30055:SF234">
    <property type="entry name" value="HTH-TYPE TRANSCRIPTIONAL REGULATOR BETI"/>
    <property type="match status" value="1"/>
</dbReference>
<keyword evidence="2 4" id="KW-0238">DNA-binding</keyword>
<dbReference type="GO" id="GO:0000976">
    <property type="term" value="F:transcription cis-regulatory region binding"/>
    <property type="evidence" value="ECO:0007669"/>
    <property type="project" value="TreeGrafter"/>
</dbReference>
<reference evidence="6 7" key="1">
    <citation type="journal article" date="2014" name="Genome Announc.">
        <title>Draft Genome Sequence of Streptomyces roseochromogenes subsp. oscitans DS 12.976, Producer of the Aminocoumarin Antibiotic Clorobiocin.</title>
        <authorList>
            <person name="Ruckert C."/>
            <person name="Kalinowski J."/>
            <person name="Heide L."/>
            <person name="Apel A.K."/>
        </authorList>
    </citation>
    <scope>NUCLEOTIDE SEQUENCE [LARGE SCALE GENOMIC DNA]</scope>
    <source>
        <strain evidence="6 7">DS 12.976</strain>
    </source>
</reference>
<dbReference type="InterPro" id="IPR009057">
    <property type="entry name" value="Homeodomain-like_sf"/>
</dbReference>
<gene>
    <name evidence="6" type="ORF">M878_11395</name>
</gene>
<evidence type="ECO:0000256" key="1">
    <source>
        <dbReference type="ARBA" id="ARBA00023015"/>
    </source>
</evidence>
<dbReference type="AlphaFoldDB" id="V6KQ19"/>
<dbReference type="PATRIC" id="fig|1352936.5.peg.2418"/>
<dbReference type="Pfam" id="PF00440">
    <property type="entry name" value="TetR_N"/>
    <property type="match status" value="1"/>
</dbReference>
<evidence type="ECO:0000256" key="3">
    <source>
        <dbReference type="ARBA" id="ARBA00023163"/>
    </source>
</evidence>
<dbReference type="PRINTS" id="PR00455">
    <property type="entry name" value="HTHTETR"/>
</dbReference>
<dbReference type="PROSITE" id="PS01081">
    <property type="entry name" value="HTH_TETR_1"/>
    <property type="match status" value="1"/>
</dbReference>
<dbReference type="STRING" id="1352936.M878_11395"/>
<comment type="caution">
    <text evidence="6">The sequence shown here is derived from an EMBL/GenBank/DDBJ whole genome shotgun (WGS) entry which is preliminary data.</text>
</comment>
<evidence type="ECO:0000259" key="5">
    <source>
        <dbReference type="PROSITE" id="PS50977"/>
    </source>
</evidence>
<dbReference type="EMBL" id="AWQX01000088">
    <property type="protein sequence ID" value="EST34167.1"/>
    <property type="molecule type" value="Genomic_DNA"/>
</dbReference>
<dbReference type="InterPro" id="IPR036271">
    <property type="entry name" value="Tet_transcr_reg_TetR-rel_C_sf"/>
</dbReference>
<organism evidence="6 7">
    <name type="scientific">Streptomyces roseochromogenus subsp. oscitans DS 12.976</name>
    <dbReference type="NCBI Taxonomy" id="1352936"/>
    <lineage>
        <taxon>Bacteria</taxon>
        <taxon>Bacillati</taxon>
        <taxon>Actinomycetota</taxon>
        <taxon>Actinomycetes</taxon>
        <taxon>Kitasatosporales</taxon>
        <taxon>Streptomycetaceae</taxon>
        <taxon>Streptomyces</taxon>
    </lineage>
</organism>
<sequence>MRTRQELIRAAAEAFALRSYHQATIADISEAAGVSPGGLHFHFTNKAAIAEAVEDEAAQLLRATCRDARSGAHTSLQALIDASHAIAALLSGNIVARAGLLLGQEPTRSSKLSLHQEWAECIHLLVRRAVEEGQLSSDVSPRDLYTAVLAATVGLEALGRGDGRWLTPQTLASFWRLLLPRICPPHRAVHLNPTGTAAR</sequence>
<evidence type="ECO:0000313" key="7">
    <source>
        <dbReference type="Proteomes" id="UP000017984"/>
    </source>
</evidence>
<dbReference type="InterPro" id="IPR047923">
    <property type="entry name" value="ArpA-like"/>
</dbReference>
<accession>V6KQ19</accession>
<dbReference type="InterPro" id="IPR050109">
    <property type="entry name" value="HTH-type_TetR-like_transc_reg"/>
</dbReference>
<dbReference type="GO" id="GO:0003700">
    <property type="term" value="F:DNA-binding transcription factor activity"/>
    <property type="evidence" value="ECO:0007669"/>
    <property type="project" value="TreeGrafter"/>
</dbReference>
<name>V6KQ19_STRRC</name>
<evidence type="ECO:0000256" key="4">
    <source>
        <dbReference type="PROSITE-ProRule" id="PRU00335"/>
    </source>
</evidence>
<dbReference type="PANTHER" id="PTHR30055">
    <property type="entry name" value="HTH-TYPE TRANSCRIPTIONAL REGULATOR RUTR"/>
    <property type="match status" value="1"/>
</dbReference>
<keyword evidence="3" id="KW-0804">Transcription</keyword>
<keyword evidence="1" id="KW-0805">Transcription regulation</keyword>
<dbReference type="SUPFAM" id="SSF48498">
    <property type="entry name" value="Tetracyclin repressor-like, C-terminal domain"/>
    <property type="match status" value="1"/>
</dbReference>
<dbReference type="HOGENOM" id="CLU_069356_12_2_11"/>
<proteinExistence type="predicted"/>
<dbReference type="SUPFAM" id="SSF46689">
    <property type="entry name" value="Homeodomain-like"/>
    <property type="match status" value="1"/>
</dbReference>